<dbReference type="PANTHER" id="PTHR13697">
    <property type="entry name" value="PHOSPHOFRUCTOKINASE"/>
    <property type="match status" value="1"/>
</dbReference>
<evidence type="ECO:0000256" key="14">
    <source>
        <dbReference type="HAMAP-Rule" id="MF_00339"/>
    </source>
</evidence>
<keyword evidence="11 14" id="KW-0460">Magnesium</keyword>
<dbReference type="PIRSF" id="PIRSF000532">
    <property type="entry name" value="ATP_PFK_prok"/>
    <property type="match status" value="1"/>
</dbReference>
<evidence type="ECO:0000259" key="15">
    <source>
        <dbReference type="Pfam" id="PF00365"/>
    </source>
</evidence>
<dbReference type="AlphaFoldDB" id="A0A7C3GBL7"/>
<evidence type="ECO:0000256" key="4">
    <source>
        <dbReference type="ARBA" id="ARBA00022490"/>
    </source>
</evidence>
<dbReference type="Gene3D" id="3.40.50.450">
    <property type="match status" value="1"/>
</dbReference>
<accession>A0A7C3GBL7</accession>
<dbReference type="InterPro" id="IPR000023">
    <property type="entry name" value="Phosphofructokinase_dom"/>
</dbReference>
<dbReference type="FunFam" id="3.40.50.460:FF:000002">
    <property type="entry name" value="ATP-dependent 6-phosphofructokinase"/>
    <property type="match status" value="1"/>
</dbReference>
<dbReference type="Proteomes" id="UP000886390">
    <property type="component" value="Unassembled WGS sequence"/>
</dbReference>
<dbReference type="GO" id="GO:0005524">
    <property type="term" value="F:ATP binding"/>
    <property type="evidence" value="ECO:0007669"/>
    <property type="project" value="UniProtKB-KW"/>
</dbReference>
<feature type="domain" description="Phosphofructokinase" evidence="15">
    <location>
        <begin position="3"/>
        <end position="275"/>
    </location>
</feature>
<evidence type="ECO:0000313" key="16">
    <source>
        <dbReference type="EMBL" id="HFB53695.1"/>
    </source>
</evidence>
<comment type="pathway">
    <text evidence="3 14">Carbohydrate degradation; glycolysis; D-glyceraldehyde 3-phosphate and glycerone phosphate from D-glucose: step 3/4.</text>
</comment>
<dbReference type="GO" id="GO:0048029">
    <property type="term" value="F:monosaccharide binding"/>
    <property type="evidence" value="ECO:0007669"/>
    <property type="project" value="TreeGrafter"/>
</dbReference>
<feature type="binding site" description="in other chain" evidence="14">
    <location>
        <begin position="170"/>
        <end position="172"/>
    </location>
    <ligand>
        <name>substrate</name>
        <note>ligand shared between dimeric partners</note>
    </ligand>
</feature>
<dbReference type="InterPro" id="IPR012828">
    <property type="entry name" value="PFKA_ATP_prok"/>
</dbReference>
<feature type="binding site" evidence="14">
    <location>
        <position position="245"/>
    </location>
    <ligand>
        <name>substrate</name>
        <note>ligand shared between dimeric partners</note>
    </ligand>
</feature>
<keyword evidence="10 14" id="KW-0067">ATP-binding</keyword>
<dbReference type="InterPro" id="IPR035966">
    <property type="entry name" value="PKF_sf"/>
</dbReference>
<keyword evidence="9 14" id="KW-0418">Kinase</keyword>
<dbReference type="PROSITE" id="PS00433">
    <property type="entry name" value="PHOSPHOFRUCTOKINASE"/>
    <property type="match status" value="1"/>
</dbReference>
<keyword evidence="8 14" id="KW-0547">Nucleotide-binding</keyword>
<feature type="binding site" evidence="14">
    <location>
        <begin position="72"/>
        <end position="73"/>
    </location>
    <ligand>
        <name>ATP</name>
        <dbReference type="ChEBI" id="CHEBI:30616"/>
    </ligand>
</feature>
<gene>
    <name evidence="14" type="primary">pfkA</name>
    <name evidence="16" type="ORF">ENJ67_03075</name>
</gene>
<dbReference type="Gene3D" id="3.40.50.460">
    <property type="entry name" value="Phosphofructokinase domain"/>
    <property type="match status" value="1"/>
</dbReference>
<evidence type="ECO:0000256" key="1">
    <source>
        <dbReference type="ARBA" id="ARBA00001946"/>
    </source>
</evidence>
<feature type="binding site" evidence="14">
    <location>
        <position position="163"/>
    </location>
    <ligand>
        <name>substrate</name>
        <note>ligand shared between dimeric partners</note>
    </ligand>
</feature>
<comment type="subcellular location">
    <subcellularLocation>
        <location evidence="2 14">Cytoplasm</location>
    </subcellularLocation>
</comment>
<dbReference type="GO" id="GO:0061621">
    <property type="term" value="P:canonical glycolysis"/>
    <property type="evidence" value="ECO:0007669"/>
    <property type="project" value="TreeGrafter"/>
</dbReference>
<feature type="active site" description="Proton acceptor" evidence="14">
    <location>
        <position position="128"/>
    </location>
</feature>
<dbReference type="GO" id="GO:0016208">
    <property type="term" value="F:AMP binding"/>
    <property type="evidence" value="ECO:0007669"/>
    <property type="project" value="TreeGrafter"/>
</dbReference>
<evidence type="ECO:0000256" key="11">
    <source>
        <dbReference type="ARBA" id="ARBA00022842"/>
    </source>
</evidence>
<dbReference type="GO" id="GO:0070095">
    <property type="term" value="F:fructose-6-phosphate binding"/>
    <property type="evidence" value="ECO:0007669"/>
    <property type="project" value="TreeGrafter"/>
</dbReference>
<comment type="activity regulation">
    <text evidence="14">Allosterically activated by ADP and other diphosphonucleosides, and allosterically inhibited by phosphoenolpyruvate.</text>
</comment>
<name>A0A7C3GBL7_9BACT</name>
<dbReference type="EMBL" id="DRNH01000165">
    <property type="protein sequence ID" value="HFB53695.1"/>
    <property type="molecule type" value="Genomic_DNA"/>
</dbReference>
<comment type="subunit">
    <text evidence="14">Homotetramer.</text>
</comment>
<comment type="cofactor">
    <cofactor evidence="1 14">
        <name>Mg(2+)</name>
        <dbReference type="ChEBI" id="CHEBI:18420"/>
    </cofactor>
</comment>
<keyword evidence="5 14" id="KW-0021">Allosteric enzyme</keyword>
<evidence type="ECO:0000256" key="6">
    <source>
        <dbReference type="ARBA" id="ARBA00022679"/>
    </source>
</evidence>
<protein>
    <recommendedName>
        <fullName evidence="14">ATP-dependent 6-phosphofructokinase</fullName>
        <shortName evidence="14">ATP-PFK</shortName>
        <shortName evidence="14">Phosphofructokinase</shortName>
        <ecNumber evidence="14">2.7.1.11</ecNumber>
    </recommendedName>
    <alternativeName>
        <fullName evidence="14">Phosphohexokinase</fullName>
    </alternativeName>
</protein>
<evidence type="ECO:0000256" key="7">
    <source>
        <dbReference type="ARBA" id="ARBA00022723"/>
    </source>
</evidence>
<comment type="function">
    <text evidence="14">Catalyzes the phosphorylation of D-fructose 6-phosphate to fructose 1,6-bisphosphate by ATP, the first committing step of glycolysis.</text>
</comment>
<dbReference type="GO" id="GO:0003872">
    <property type="term" value="F:6-phosphofructokinase activity"/>
    <property type="evidence" value="ECO:0007669"/>
    <property type="project" value="UniProtKB-UniRule"/>
</dbReference>
<dbReference type="InterPro" id="IPR022953">
    <property type="entry name" value="ATP_PFK"/>
</dbReference>
<dbReference type="GO" id="GO:0006002">
    <property type="term" value="P:fructose 6-phosphate metabolic process"/>
    <property type="evidence" value="ECO:0007669"/>
    <property type="project" value="InterPro"/>
</dbReference>
<comment type="similarity">
    <text evidence="14">Belongs to the phosphofructokinase type A (PFKA) family. ATP-dependent PFK group I subfamily. Prokaryotic clade 'B1' sub-subfamily.</text>
</comment>
<dbReference type="SUPFAM" id="SSF53784">
    <property type="entry name" value="Phosphofructokinase"/>
    <property type="match status" value="1"/>
</dbReference>
<feature type="binding site" evidence="14">
    <location>
        <position position="103"/>
    </location>
    <ligand>
        <name>Mg(2+)</name>
        <dbReference type="ChEBI" id="CHEBI:18420"/>
        <note>catalytic</note>
    </ligand>
</feature>
<dbReference type="PANTHER" id="PTHR13697:SF4">
    <property type="entry name" value="ATP-DEPENDENT 6-PHOSPHOFRUCTOKINASE"/>
    <property type="match status" value="1"/>
</dbReference>
<keyword evidence="7 14" id="KW-0479">Metal-binding</keyword>
<evidence type="ECO:0000256" key="8">
    <source>
        <dbReference type="ARBA" id="ARBA00022741"/>
    </source>
</evidence>
<evidence type="ECO:0000256" key="3">
    <source>
        <dbReference type="ARBA" id="ARBA00004679"/>
    </source>
</evidence>
<dbReference type="NCBIfam" id="NF002872">
    <property type="entry name" value="PRK03202.1"/>
    <property type="match status" value="1"/>
</dbReference>
<dbReference type="HAMAP" id="MF_00339">
    <property type="entry name" value="Phosphofructokinase_I_B1"/>
    <property type="match status" value="1"/>
</dbReference>
<evidence type="ECO:0000256" key="2">
    <source>
        <dbReference type="ARBA" id="ARBA00004496"/>
    </source>
</evidence>
<keyword evidence="4 14" id="KW-0963">Cytoplasm</keyword>
<feature type="binding site" evidence="14">
    <location>
        <begin position="102"/>
        <end position="105"/>
    </location>
    <ligand>
        <name>ATP</name>
        <dbReference type="ChEBI" id="CHEBI:30616"/>
    </ligand>
</feature>
<proteinExistence type="inferred from homology"/>
<dbReference type="UniPathway" id="UPA00109">
    <property type="reaction ID" value="UER00182"/>
</dbReference>
<dbReference type="EC" id="2.7.1.11" evidence="14"/>
<dbReference type="GO" id="GO:0046872">
    <property type="term" value="F:metal ion binding"/>
    <property type="evidence" value="ECO:0007669"/>
    <property type="project" value="UniProtKB-KW"/>
</dbReference>
<evidence type="ECO:0000256" key="5">
    <source>
        <dbReference type="ARBA" id="ARBA00022533"/>
    </source>
</evidence>
<feature type="binding site" description="in other chain" evidence="14">
    <location>
        <position position="155"/>
    </location>
    <ligand>
        <name>ADP</name>
        <dbReference type="ChEBI" id="CHEBI:456216"/>
        <note>allosteric activator; ligand shared between dimeric partners</note>
    </ligand>
</feature>
<dbReference type="GO" id="GO:0005945">
    <property type="term" value="C:6-phosphofructokinase complex"/>
    <property type="evidence" value="ECO:0007669"/>
    <property type="project" value="TreeGrafter"/>
</dbReference>
<keyword evidence="6 14" id="KW-0808">Transferase</keyword>
<feature type="binding site" description="in other chain" evidence="14">
    <location>
        <begin position="186"/>
        <end position="188"/>
    </location>
    <ligand>
        <name>ADP</name>
        <dbReference type="ChEBI" id="CHEBI:456216"/>
        <note>allosteric activator; ligand shared between dimeric partners</note>
    </ligand>
</feature>
<keyword evidence="12 14" id="KW-0324">Glycolysis</keyword>
<evidence type="ECO:0000256" key="12">
    <source>
        <dbReference type="ARBA" id="ARBA00023152"/>
    </source>
</evidence>
<evidence type="ECO:0000256" key="9">
    <source>
        <dbReference type="ARBA" id="ARBA00022777"/>
    </source>
</evidence>
<dbReference type="GO" id="GO:0030388">
    <property type="term" value="P:fructose 1,6-bisphosphate metabolic process"/>
    <property type="evidence" value="ECO:0007669"/>
    <property type="project" value="TreeGrafter"/>
</dbReference>
<dbReference type="InterPro" id="IPR015912">
    <property type="entry name" value="Phosphofructokinase_CS"/>
</dbReference>
<evidence type="ECO:0000256" key="10">
    <source>
        <dbReference type="ARBA" id="ARBA00022840"/>
    </source>
</evidence>
<feature type="binding site" description="in other chain" evidence="14">
    <location>
        <position position="223"/>
    </location>
    <ligand>
        <name>substrate</name>
        <note>ligand shared between dimeric partners</note>
    </ligand>
</feature>
<dbReference type="Pfam" id="PF00365">
    <property type="entry name" value="PFK"/>
    <property type="match status" value="1"/>
</dbReference>
<evidence type="ECO:0000256" key="13">
    <source>
        <dbReference type="ARBA" id="ARBA00048070"/>
    </source>
</evidence>
<organism evidence="16">
    <name type="scientific">Sulfurimonas autotrophica</name>
    <dbReference type="NCBI Taxonomy" id="202747"/>
    <lineage>
        <taxon>Bacteria</taxon>
        <taxon>Pseudomonadati</taxon>
        <taxon>Campylobacterota</taxon>
        <taxon>Epsilonproteobacteria</taxon>
        <taxon>Campylobacterales</taxon>
        <taxon>Sulfurimonadaceae</taxon>
        <taxon>Sulfurimonas</taxon>
    </lineage>
</organism>
<comment type="catalytic activity">
    <reaction evidence="13 14">
        <text>beta-D-fructose 6-phosphate + ATP = beta-D-fructose 1,6-bisphosphate + ADP + H(+)</text>
        <dbReference type="Rhea" id="RHEA:16109"/>
        <dbReference type="ChEBI" id="CHEBI:15378"/>
        <dbReference type="ChEBI" id="CHEBI:30616"/>
        <dbReference type="ChEBI" id="CHEBI:32966"/>
        <dbReference type="ChEBI" id="CHEBI:57634"/>
        <dbReference type="ChEBI" id="CHEBI:456216"/>
        <dbReference type="EC" id="2.7.1.11"/>
    </reaction>
</comment>
<comment type="caution">
    <text evidence="14">Lacks conserved residue(s) required for the propagation of feature annotation.</text>
</comment>
<dbReference type="InterPro" id="IPR012003">
    <property type="entry name" value="ATP_PFK_prok-type"/>
</dbReference>
<dbReference type="PRINTS" id="PR00476">
    <property type="entry name" value="PHFRCTKINASE"/>
</dbReference>
<feature type="binding site" description="in other chain" evidence="14">
    <location>
        <begin position="126"/>
        <end position="128"/>
    </location>
    <ligand>
        <name>substrate</name>
        <note>ligand shared between dimeric partners</note>
    </ligand>
</feature>
<reference evidence="16" key="1">
    <citation type="journal article" date="2020" name="mSystems">
        <title>Genome- and Community-Level Interaction Insights into Carbon Utilization and Element Cycling Functions of Hydrothermarchaeota in Hydrothermal Sediment.</title>
        <authorList>
            <person name="Zhou Z."/>
            <person name="Liu Y."/>
            <person name="Xu W."/>
            <person name="Pan J."/>
            <person name="Luo Z.H."/>
            <person name="Li M."/>
        </authorList>
    </citation>
    <scope>NUCLEOTIDE SEQUENCE [LARGE SCALE GENOMIC DNA]</scope>
    <source>
        <strain evidence="16">HyVt-507</strain>
    </source>
</reference>
<comment type="caution">
    <text evidence="16">The sequence shown here is derived from an EMBL/GenBank/DDBJ whole genome shotgun (WGS) entry which is preliminary data.</text>
</comment>
<sequence length="322" mass="35535">MKNIAILCSGGDVSGMNPALKHFVEYSLKNGLTPYFVYDGYEGLIDNKIQKASYCDVAGIINKGGTKIGSSRSERFMHAKYRKQAKENLDALDIDMLVVLGGDGSFRGMEVFYKEHGVKFCGIPSTIDNDIAGTSYCLGVDTSLNIIRTAIDAIRDTASSFGRAFVIETMGRECGYLALVSALTSGAELCLIPEVAYDLKSYEKSFKKEITNGRKYFLAVVSEGIKEDSKDIAKWFEEKVGIEARVTVLGHIQRGGNPTVYDRLMAYKFVSHAINGLLKGYNDSVICYNDGGFSYRSIEEVAEQQYTLDAELLSHLKDLQNV</sequence>
<feature type="binding site" evidence="14">
    <location>
        <position position="11"/>
    </location>
    <ligand>
        <name>ATP</name>
        <dbReference type="ChEBI" id="CHEBI:30616"/>
    </ligand>
</feature>
<dbReference type="GO" id="GO:0042802">
    <property type="term" value="F:identical protein binding"/>
    <property type="evidence" value="ECO:0007669"/>
    <property type="project" value="TreeGrafter"/>
</dbReference>
<feature type="binding site" description="in other chain" evidence="14">
    <location>
        <begin position="251"/>
        <end position="254"/>
    </location>
    <ligand>
        <name>substrate</name>
        <note>ligand shared between dimeric partners</note>
    </ligand>
</feature>